<reference evidence="3" key="2">
    <citation type="journal article" date="2013" name="PLoS Genet.">
        <title>Comparative genome structure, secondary metabolite, and effector coding capacity across Cochliobolus pathogens.</title>
        <authorList>
            <person name="Condon B.J."/>
            <person name="Leng Y."/>
            <person name="Wu D."/>
            <person name="Bushley K.E."/>
            <person name="Ohm R.A."/>
            <person name="Otillar R."/>
            <person name="Martin J."/>
            <person name="Schackwitz W."/>
            <person name="Grimwood J."/>
            <person name="MohdZainudin N."/>
            <person name="Xue C."/>
            <person name="Wang R."/>
            <person name="Manning V.A."/>
            <person name="Dhillon B."/>
            <person name="Tu Z.J."/>
            <person name="Steffenson B.J."/>
            <person name="Salamov A."/>
            <person name="Sun H."/>
            <person name="Lowry S."/>
            <person name="LaButti K."/>
            <person name="Han J."/>
            <person name="Copeland A."/>
            <person name="Lindquist E."/>
            <person name="Barry K."/>
            <person name="Schmutz J."/>
            <person name="Baker S.E."/>
            <person name="Ciuffetti L.M."/>
            <person name="Grigoriev I.V."/>
            <person name="Zhong S."/>
            <person name="Turgeon B.G."/>
        </authorList>
    </citation>
    <scope>NUCLEOTIDE SEQUENCE [LARGE SCALE GENOMIC DNA]</scope>
    <source>
        <strain evidence="3">C4 / ATCC 48331 / race T</strain>
    </source>
</reference>
<feature type="region of interest" description="Disordered" evidence="1">
    <location>
        <begin position="164"/>
        <end position="191"/>
    </location>
</feature>
<gene>
    <name evidence="2" type="ORF">COCC4DRAFT_38936</name>
</gene>
<sequence length="403" mass="45324">MVDWFAKHGVRRIITLRVPDRMAHPHDELEIARVVRRFRIEELDWRFLDLSLNIFKPHGEPEDIPLVCPVDEVKDNKPEKTTKTGKTGKHEKGMQETYLRRLHLYTGGRRSVLDHWFSSEGLKSMNLEHVHIHVIKKASRYHDTKGFQPAKVAIIDNGILSMDSPSAPPSGADSVPYVHGSSGTGNNSSKQHLQSQEFLTPDSLWARICDGKPFVYEQKRVSPWYLASNPHGTMLRMASCNMYGKLLYDFDDNTIDDPNKKVNQYDFRINSQDVAVGAIPFLTGSTDQISGSSVATAIAAGLCSLLIACLRTLKTMTLDEAANGNKDHDTAIEQMRNNIKSALMTKNRPTHADIMTYLATMAPSPTNPKFISLDRFAHLEDLRDVNTSSPSKAFQYLATFLSR</sequence>
<proteinExistence type="predicted"/>
<dbReference type="HOGENOM" id="CLU_613940_0_0_1"/>
<dbReference type="OrthoDB" id="3795339at2759"/>
<name>N4XDA9_COCH4</name>
<evidence type="ECO:0000313" key="3">
    <source>
        <dbReference type="Proteomes" id="UP000012338"/>
    </source>
</evidence>
<protein>
    <recommendedName>
        <fullName evidence="4">Peptidase S8/S53 domain-containing protein</fullName>
    </recommendedName>
</protein>
<evidence type="ECO:0000256" key="1">
    <source>
        <dbReference type="SAM" id="MobiDB-lite"/>
    </source>
</evidence>
<dbReference type="EMBL" id="KB733451">
    <property type="protein sequence ID" value="ENI06503.1"/>
    <property type="molecule type" value="Genomic_DNA"/>
</dbReference>
<accession>N4XDA9</accession>
<reference evidence="2 3" key="1">
    <citation type="journal article" date="2012" name="PLoS Pathog.">
        <title>Diverse lifestyles and strategies of plant pathogenesis encoded in the genomes of eighteen Dothideomycetes fungi.</title>
        <authorList>
            <person name="Ohm R.A."/>
            <person name="Feau N."/>
            <person name="Henrissat B."/>
            <person name="Schoch C.L."/>
            <person name="Horwitz B.A."/>
            <person name="Barry K.W."/>
            <person name="Condon B.J."/>
            <person name="Copeland A.C."/>
            <person name="Dhillon B."/>
            <person name="Glaser F."/>
            <person name="Hesse C.N."/>
            <person name="Kosti I."/>
            <person name="LaButti K."/>
            <person name="Lindquist E.A."/>
            <person name="Lucas S."/>
            <person name="Salamov A.A."/>
            <person name="Bradshaw R.E."/>
            <person name="Ciuffetti L."/>
            <person name="Hamelin R.C."/>
            <person name="Kema G.H.J."/>
            <person name="Lawrence C."/>
            <person name="Scott J.A."/>
            <person name="Spatafora J.W."/>
            <person name="Turgeon B.G."/>
            <person name="de Wit P.J.G.M."/>
            <person name="Zhong S."/>
            <person name="Goodwin S.B."/>
            <person name="Grigoriev I.V."/>
        </authorList>
    </citation>
    <scope>NUCLEOTIDE SEQUENCE [LARGE SCALE GENOMIC DNA]</scope>
    <source>
        <strain evidence="3">C4 / ATCC 48331 / race T</strain>
    </source>
</reference>
<feature type="compositionally biased region" description="Low complexity" evidence="1">
    <location>
        <begin position="164"/>
        <end position="176"/>
    </location>
</feature>
<dbReference type="Proteomes" id="UP000012338">
    <property type="component" value="Unassembled WGS sequence"/>
</dbReference>
<dbReference type="GO" id="GO:0004252">
    <property type="term" value="F:serine-type endopeptidase activity"/>
    <property type="evidence" value="ECO:0007669"/>
    <property type="project" value="InterPro"/>
</dbReference>
<dbReference type="AlphaFoldDB" id="N4XDA9"/>
<organism evidence="2 3">
    <name type="scientific">Cochliobolus heterostrophus (strain C4 / ATCC 48331 / race T)</name>
    <name type="common">Southern corn leaf blight fungus</name>
    <name type="synonym">Bipolaris maydis</name>
    <dbReference type="NCBI Taxonomy" id="665024"/>
    <lineage>
        <taxon>Eukaryota</taxon>
        <taxon>Fungi</taxon>
        <taxon>Dikarya</taxon>
        <taxon>Ascomycota</taxon>
        <taxon>Pezizomycotina</taxon>
        <taxon>Dothideomycetes</taxon>
        <taxon>Pleosporomycetidae</taxon>
        <taxon>Pleosporales</taxon>
        <taxon>Pleosporineae</taxon>
        <taxon>Pleosporaceae</taxon>
        <taxon>Bipolaris</taxon>
    </lineage>
</organism>
<keyword evidence="3" id="KW-1185">Reference proteome</keyword>
<dbReference type="InterPro" id="IPR036852">
    <property type="entry name" value="Peptidase_S8/S53_dom_sf"/>
</dbReference>
<dbReference type="SUPFAM" id="SSF52743">
    <property type="entry name" value="Subtilisin-like"/>
    <property type="match status" value="1"/>
</dbReference>
<evidence type="ECO:0008006" key="4">
    <source>
        <dbReference type="Google" id="ProtNLM"/>
    </source>
</evidence>
<dbReference type="GO" id="GO:0006508">
    <property type="term" value="P:proteolysis"/>
    <property type="evidence" value="ECO:0007669"/>
    <property type="project" value="InterPro"/>
</dbReference>
<evidence type="ECO:0000313" key="2">
    <source>
        <dbReference type="EMBL" id="ENI06503.1"/>
    </source>
</evidence>